<name>A0A8S1EZ70_9PELO</name>
<feature type="compositionally biased region" description="Basic residues" evidence="1">
    <location>
        <begin position="78"/>
        <end position="88"/>
    </location>
</feature>
<proteinExistence type="predicted"/>
<evidence type="ECO:0000313" key="2">
    <source>
        <dbReference type="EMBL" id="CAB3403391.1"/>
    </source>
</evidence>
<organism evidence="2 3">
    <name type="scientific">Caenorhabditis bovis</name>
    <dbReference type="NCBI Taxonomy" id="2654633"/>
    <lineage>
        <taxon>Eukaryota</taxon>
        <taxon>Metazoa</taxon>
        <taxon>Ecdysozoa</taxon>
        <taxon>Nematoda</taxon>
        <taxon>Chromadorea</taxon>
        <taxon>Rhabditida</taxon>
        <taxon>Rhabditina</taxon>
        <taxon>Rhabditomorpha</taxon>
        <taxon>Rhabditoidea</taxon>
        <taxon>Rhabditidae</taxon>
        <taxon>Peloderinae</taxon>
        <taxon>Caenorhabditis</taxon>
    </lineage>
</organism>
<dbReference type="EMBL" id="CADEPM010000003">
    <property type="protein sequence ID" value="CAB3403391.1"/>
    <property type="molecule type" value="Genomic_DNA"/>
</dbReference>
<keyword evidence="3" id="KW-1185">Reference proteome</keyword>
<feature type="compositionally biased region" description="Basic and acidic residues" evidence="1">
    <location>
        <begin position="33"/>
        <end position="48"/>
    </location>
</feature>
<comment type="caution">
    <text evidence="2">The sequence shown here is derived from an EMBL/GenBank/DDBJ whole genome shotgun (WGS) entry which is preliminary data.</text>
</comment>
<reference evidence="2 3" key="1">
    <citation type="submission" date="2020-04" db="EMBL/GenBank/DDBJ databases">
        <authorList>
            <person name="Laetsch R D."/>
            <person name="Stevens L."/>
            <person name="Kumar S."/>
            <person name="Blaxter L. M."/>
        </authorList>
    </citation>
    <scope>NUCLEOTIDE SEQUENCE [LARGE SCALE GENOMIC DNA]</scope>
</reference>
<protein>
    <submittedName>
        <fullName evidence="2">Uncharacterized protein</fullName>
    </submittedName>
</protein>
<dbReference type="Proteomes" id="UP000494206">
    <property type="component" value="Unassembled WGS sequence"/>
</dbReference>
<accession>A0A8S1EZ70</accession>
<dbReference type="AlphaFoldDB" id="A0A8S1EZ70"/>
<evidence type="ECO:0000256" key="1">
    <source>
        <dbReference type="SAM" id="MobiDB-lite"/>
    </source>
</evidence>
<feature type="compositionally biased region" description="Basic residues" evidence="1">
    <location>
        <begin position="49"/>
        <end position="66"/>
    </location>
</feature>
<evidence type="ECO:0000313" key="3">
    <source>
        <dbReference type="Proteomes" id="UP000494206"/>
    </source>
</evidence>
<sequence>MGCCDSRQARSREEDDDDDDSPPTPRRHQQRRPHSDSQSDEKKSDERKRGPKKKRKKKYHKMKKPAPSRMLIEPKPRRIEKKHKHRPKPIVLPKHELYVLPAADIPPPPPRDDIYANLF</sequence>
<feature type="region of interest" description="Disordered" evidence="1">
    <location>
        <begin position="1"/>
        <end position="90"/>
    </location>
</feature>
<gene>
    <name evidence="2" type="ORF">CBOVIS_LOCUS5877</name>
</gene>